<dbReference type="AlphaFoldDB" id="A0A3M7PMK7"/>
<dbReference type="EMBL" id="REGN01010008">
    <property type="protein sequence ID" value="RMZ99877.1"/>
    <property type="molecule type" value="Genomic_DNA"/>
</dbReference>
<protein>
    <submittedName>
        <fullName evidence="1">Uncharacterized protein</fullName>
    </submittedName>
</protein>
<accession>A0A3M7PMK7</accession>
<comment type="caution">
    <text evidence="1">The sequence shown here is derived from an EMBL/GenBank/DDBJ whole genome shotgun (WGS) entry which is preliminary data.</text>
</comment>
<sequence>MIYDTVVKLNETENSISYVNRAFLNFRKKPTACTNISIKKITFLDHDHFQFPNLIQHKFICSDEKIFIKNDSLISLKMAILNHNKNDTLKPNWNILQKDKI</sequence>
<evidence type="ECO:0000313" key="2">
    <source>
        <dbReference type="Proteomes" id="UP000276133"/>
    </source>
</evidence>
<gene>
    <name evidence="1" type="ORF">BpHYR1_044703</name>
</gene>
<evidence type="ECO:0000313" key="1">
    <source>
        <dbReference type="EMBL" id="RMZ99877.1"/>
    </source>
</evidence>
<keyword evidence="2" id="KW-1185">Reference proteome</keyword>
<reference evidence="1 2" key="1">
    <citation type="journal article" date="2018" name="Sci. Rep.">
        <title>Genomic signatures of local adaptation to the degree of environmental predictability in rotifers.</title>
        <authorList>
            <person name="Franch-Gras L."/>
            <person name="Hahn C."/>
            <person name="Garcia-Roger E.M."/>
            <person name="Carmona M.J."/>
            <person name="Serra M."/>
            <person name="Gomez A."/>
        </authorList>
    </citation>
    <scope>NUCLEOTIDE SEQUENCE [LARGE SCALE GENOMIC DNA]</scope>
    <source>
        <strain evidence="1">HYR1</strain>
    </source>
</reference>
<organism evidence="1 2">
    <name type="scientific">Brachionus plicatilis</name>
    <name type="common">Marine rotifer</name>
    <name type="synonym">Brachionus muelleri</name>
    <dbReference type="NCBI Taxonomy" id="10195"/>
    <lineage>
        <taxon>Eukaryota</taxon>
        <taxon>Metazoa</taxon>
        <taxon>Spiralia</taxon>
        <taxon>Gnathifera</taxon>
        <taxon>Rotifera</taxon>
        <taxon>Eurotatoria</taxon>
        <taxon>Monogononta</taxon>
        <taxon>Pseudotrocha</taxon>
        <taxon>Ploima</taxon>
        <taxon>Brachionidae</taxon>
        <taxon>Brachionus</taxon>
    </lineage>
</organism>
<dbReference type="Proteomes" id="UP000276133">
    <property type="component" value="Unassembled WGS sequence"/>
</dbReference>
<proteinExistence type="predicted"/>
<name>A0A3M7PMK7_BRAPC</name>